<organism evidence="1 2">
    <name type="scientific">Roseospira navarrensis</name>
    <dbReference type="NCBI Taxonomy" id="140058"/>
    <lineage>
        <taxon>Bacteria</taxon>
        <taxon>Pseudomonadati</taxon>
        <taxon>Pseudomonadota</taxon>
        <taxon>Alphaproteobacteria</taxon>
        <taxon>Rhodospirillales</taxon>
        <taxon>Rhodospirillaceae</taxon>
        <taxon>Roseospira</taxon>
    </lineage>
</organism>
<protein>
    <submittedName>
        <fullName evidence="1">DUF3486 family protein</fullName>
    </submittedName>
</protein>
<gene>
    <name evidence="1" type="ORF">GHC57_09915</name>
</gene>
<dbReference type="Proteomes" id="UP000434582">
    <property type="component" value="Unassembled WGS sequence"/>
</dbReference>
<dbReference type="OrthoDB" id="371328at2"/>
<dbReference type="Pfam" id="PF11985">
    <property type="entry name" value="Phage_Mu_Gp27"/>
    <property type="match status" value="1"/>
</dbReference>
<sequence length="186" mass="20337">MGRKSSIDTQLSEEDRAEFRRLLGEGRMTIDDLTDWLEARGYEISRSAVGRAAQRQAAVAARLRESRAITEGLVQELGEAATQGQQGRLLVEVSRSLVFDFLTQAGAEGLDPKAAMMLGKALAEMARAARLDQDFEERVEQRAKKLAAEMAARAIDDAAAEAQAAGEQGLSAERVAQMRREFLGVR</sequence>
<proteinExistence type="predicted"/>
<dbReference type="EMBL" id="WIVE01000027">
    <property type="protein sequence ID" value="MQX36830.1"/>
    <property type="molecule type" value="Genomic_DNA"/>
</dbReference>
<evidence type="ECO:0000313" key="2">
    <source>
        <dbReference type="Proteomes" id="UP000434582"/>
    </source>
</evidence>
<dbReference type="AlphaFoldDB" id="A0A7X1ZE20"/>
<keyword evidence="2" id="KW-1185">Reference proteome</keyword>
<name>A0A7X1ZE20_9PROT</name>
<reference evidence="1 2" key="1">
    <citation type="submission" date="2019-10" db="EMBL/GenBank/DDBJ databases">
        <title>Draft whole-genome sequence of the purple nonsulfur photosynthetic bacterium Roseospira navarrensis DSM 15114.</title>
        <authorList>
            <person name="Kyndt J.A."/>
            <person name="Meyer T.E."/>
        </authorList>
    </citation>
    <scope>NUCLEOTIDE SEQUENCE [LARGE SCALE GENOMIC DNA]</scope>
    <source>
        <strain evidence="1 2">DSM 15114</strain>
    </source>
</reference>
<comment type="caution">
    <text evidence="1">The sequence shown here is derived from an EMBL/GenBank/DDBJ whole genome shotgun (WGS) entry which is preliminary data.</text>
</comment>
<dbReference type="InterPro" id="IPR021874">
    <property type="entry name" value="Phage_Mu_Gp27"/>
</dbReference>
<dbReference type="RefSeq" id="WP_153343696.1">
    <property type="nucleotide sequence ID" value="NZ_WIVE01000027.1"/>
</dbReference>
<accession>A0A7X1ZE20</accession>
<evidence type="ECO:0000313" key="1">
    <source>
        <dbReference type="EMBL" id="MQX36830.1"/>
    </source>
</evidence>